<organism evidence="1 2">
    <name type="scientific">Gigaspora margarita</name>
    <dbReference type="NCBI Taxonomy" id="4874"/>
    <lineage>
        <taxon>Eukaryota</taxon>
        <taxon>Fungi</taxon>
        <taxon>Fungi incertae sedis</taxon>
        <taxon>Mucoromycota</taxon>
        <taxon>Glomeromycotina</taxon>
        <taxon>Glomeromycetes</taxon>
        <taxon>Diversisporales</taxon>
        <taxon>Gigasporaceae</taxon>
        <taxon>Gigaspora</taxon>
    </lineage>
</organism>
<evidence type="ECO:0000313" key="2">
    <source>
        <dbReference type="Proteomes" id="UP000789901"/>
    </source>
</evidence>
<gene>
    <name evidence="1" type="ORF">GMARGA_LOCUS25832</name>
</gene>
<reference evidence="1 2" key="1">
    <citation type="submission" date="2021-06" db="EMBL/GenBank/DDBJ databases">
        <authorList>
            <person name="Kallberg Y."/>
            <person name="Tangrot J."/>
            <person name="Rosling A."/>
        </authorList>
    </citation>
    <scope>NUCLEOTIDE SEQUENCE [LARGE SCALE GENOMIC DNA]</scope>
    <source>
        <strain evidence="1 2">120-4 pot B 10/14</strain>
    </source>
</reference>
<sequence length="345" mass="40615">MFETKNYPKSSIIEAKTSCNKFKYHIIQEGIYPSKNILAYTLKPNQYRIPHNYVVETTYGRGKSQKTILCSINYQNNIPEFKIEFTYNNNNEVIISRSNNVTFEGLTFTVDSQKFRITYKEINTESINLQIQAIIRAMDSEKISGQAYRLISAIGHDLPREWAVSNMRQQINQQMKELIPIHLIDLNLSQEVYGRNVGHKVKHVMVTFVLLNDYMDHHYTLMLYPGIETYTNLKIALTPLIEDLNEIVNGYWDKQAEIQINTNMNARLKISQEMKRIKVNFHWWEDPESKTWKSNSLNGEDKLKVLKNFNLNILFKNLNMPYKYINYGMDLRIIPRYSSVSIIWT</sequence>
<name>A0ABN7W397_GIGMA</name>
<accession>A0ABN7W397</accession>
<dbReference type="EMBL" id="CAJVQB010029132">
    <property type="protein sequence ID" value="CAG8813608.1"/>
    <property type="molecule type" value="Genomic_DNA"/>
</dbReference>
<evidence type="ECO:0000313" key="1">
    <source>
        <dbReference type="EMBL" id="CAG8813608.1"/>
    </source>
</evidence>
<dbReference type="Proteomes" id="UP000789901">
    <property type="component" value="Unassembled WGS sequence"/>
</dbReference>
<protein>
    <submittedName>
        <fullName evidence="1">36181_t:CDS:1</fullName>
    </submittedName>
</protein>
<proteinExistence type="predicted"/>
<keyword evidence="2" id="KW-1185">Reference proteome</keyword>
<comment type="caution">
    <text evidence="1">The sequence shown here is derived from an EMBL/GenBank/DDBJ whole genome shotgun (WGS) entry which is preliminary data.</text>
</comment>